<sequence>MDSPLAHIISQTRQNIEFLMAQNQISPDDGRKILAHLPSAPDRSMAALEQQTQNLLITPPSSAPPRRLGQSVKAKALWGYNEEQEDDNDLTFHVGDTIEIVEETNADWWTGRHNGKQGLFPSNYVEKLRTPPSEPPYPARDSYSNMPSFPNQPPQPAYQPPPGPYPGPPKYQSPGGYQPSYQPPPGPPRMGSQYNSYGGPPPQAPVIVQQAPPPADAPPKKHKFGNLGNTLAQSAAGGVGFGAGSAVGSGIVNAIF</sequence>
<name>A0AAD7HJ38_9AGAR</name>
<dbReference type="EMBL" id="JARJLG010000265">
    <property type="protein sequence ID" value="KAJ7721714.1"/>
    <property type="molecule type" value="Genomic_DNA"/>
</dbReference>
<dbReference type="PRINTS" id="PR00452">
    <property type="entry name" value="SH3DOMAIN"/>
</dbReference>
<keyword evidence="1 2" id="KW-0728">SH3 domain</keyword>
<organism evidence="5 6">
    <name type="scientific">Mycena maculata</name>
    <dbReference type="NCBI Taxonomy" id="230809"/>
    <lineage>
        <taxon>Eukaryota</taxon>
        <taxon>Fungi</taxon>
        <taxon>Dikarya</taxon>
        <taxon>Basidiomycota</taxon>
        <taxon>Agaricomycotina</taxon>
        <taxon>Agaricomycetes</taxon>
        <taxon>Agaricomycetidae</taxon>
        <taxon>Agaricales</taxon>
        <taxon>Marasmiineae</taxon>
        <taxon>Mycenaceae</taxon>
        <taxon>Mycena</taxon>
    </lineage>
</organism>
<comment type="caution">
    <text evidence="5">The sequence shown here is derived from an EMBL/GenBank/DDBJ whole genome shotgun (WGS) entry which is preliminary data.</text>
</comment>
<dbReference type="SUPFAM" id="SSF50044">
    <property type="entry name" value="SH3-domain"/>
    <property type="match status" value="1"/>
</dbReference>
<dbReference type="PROSITE" id="PS50002">
    <property type="entry name" value="SH3"/>
    <property type="match status" value="1"/>
</dbReference>
<feature type="region of interest" description="Disordered" evidence="3">
    <location>
        <begin position="110"/>
        <end position="228"/>
    </location>
</feature>
<dbReference type="PANTHER" id="PTHR45929">
    <property type="entry name" value="JAK PATHWAY SIGNAL TRANSDUCTION ADAPTOR MOLECULE"/>
    <property type="match status" value="1"/>
</dbReference>
<dbReference type="AlphaFoldDB" id="A0AAD7HJ38"/>
<dbReference type="InterPro" id="IPR036028">
    <property type="entry name" value="SH3-like_dom_sf"/>
</dbReference>
<accession>A0AAD7HJ38</accession>
<evidence type="ECO:0000256" key="3">
    <source>
        <dbReference type="SAM" id="MobiDB-lite"/>
    </source>
</evidence>
<protein>
    <submittedName>
        <fullName evidence="5">SH3 domain-containing protein</fullName>
    </submittedName>
</protein>
<feature type="domain" description="SH3" evidence="4">
    <location>
        <begin position="69"/>
        <end position="130"/>
    </location>
</feature>
<reference evidence="5" key="1">
    <citation type="submission" date="2023-03" db="EMBL/GenBank/DDBJ databases">
        <title>Massive genome expansion in bonnet fungi (Mycena s.s.) driven by repeated elements and novel gene families across ecological guilds.</title>
        <authorList>
            <consortium name="Lawrence Berkeley National Laboratory"/>
            <person name="Harder C.B."/>
            <person name="Miyauchi S."/>
            <person name="Viragh M."/>
            <person name="Kuo A."/>
            <person name="Thoen E."/>
            <person name="Andreopoulos B."/>
            <person name="Lu D."/>
            <person name="Skrede I."/>
            <person name="Drula E."/>
            <person name="Henrissat B."/>
            <person name="Morin E."/>
            <person name="Kohler A."/>
            <person name="Barry K."/>
            <person name="LaButti K."/>
            <person name="Morin E."/>
            <person name="Salamov A."/>
            <person name="Lipzen A."/>
            <person name="Mereny Z."/>
            <person name="Hegedus B."/>
            <person name="Baldrian P."/>
            <person name="Stursova M."/>
            <person name="Weitz H."/>
            <person name="Taylor A."/>
            <person name="Grigoriev I.V."/>
            <person name="Nagy L.G."/>
            <person name="Martin F."/>
            <person name="Kauserud H."/>
        </authorList>
    </citation>
    <scope>NUCLEOTIDE SEQUENCE</scope>
    <source>
        <strain evidence="5">CBHHK188m</strain>
    </source>
</reference>
<keyword evidence="6" id="KW-1185">Reference proteome</keyword>
<proteinExistence type="predicted"/>
<evidence type="ECO:0000256" key="1">
    <source>
        <dbReference type="ARBA" id="ARBA00022443"/>
    </source>
</evidence>
<dbReference type="PANTHER" id="PTHR45929:SF7">
    <property type="entry name" value="LAS SEVENTEEN-BINDING PROTEIN 1"/>
    <property type="match status" value="1"/>
</dbReference>
<dbReference type="FunFam" id="2.30.30.40:FF:000072">
    <property type="entry name" value="Unconventional Myosin IB"/>
    <property type="match status" value="1"/>
</dbReference>
<evidence type="ECO:0000256" key="2">
    <source>
        <dbReference type="PROSITE-ProRule" id="PRU00192"/>
    </source>
</evidence>
<dbReference type="InterPro" id="IPR050670">
    <property type="entry name" value="STAM"/>
</dbReference>
<dbReference type="SMART" id="SM00326">
    <property type="entry name" value="SH3"/>
    <property type="match status" value="1"/>
</dbReference>
<dbReference type="Proteomes" id="UP001215280">
    <property type="component" value="Unassembled WGS sequence"/>
</dbReference>
<feature type="compositionally biased region" description="Pro residues" evidence="3">
    <location>
        <begin position="150"/>
        <end position="171"/>
    </location>
</feature>
<dbReference type="InterPro" id="IPR001452">
    <property type="entry name" value="SH3_domain"/>
</dbReference>
<evidence type="ECO:0000313" key="6">
    <source>
        <dbReference type="Proteomes" id="UP001215280"/>
    </source>
</evidence>
<dbReference type="Pfam" id="PF00018">
    <property type="entry name" value="SH3_1"/>
    <property type="match status" value="1"/>
</dbReference>
<gene>
    <name evidence="5" type="ORF">DFH07DRAFT_857444</name>
</gene>
<evidence type="ECO:0000259" key="4">
    <source>
        <dbReference type="PROSITE" id="PS50002"/>
    </source>
</evidence>
<dbReference type="Gene3D" id="2.30.30.40">
    <property type="entry name" value="SH3 Domains"/>
    <property type="match status" value="1"/>
</dbReference>
<evidence type="ECO:0000313" key="5">
    <source>
        <dbReference type="EMBL" id="KAJ7721714.1"/>
    </source>
</evidence>